<dbReference type="PANTHER" id="PTHR10000">
    <property type="entry name" value="PHOSPHOSERINE PHOSPHATASE"/>
    <property type="match status" value="1"/>
</dbReference>
<dbReference type="Proteomes" id="UP000054223">
    <property type="component" value="Unassembled WGS sequence"/>
</dbReference>
<reference evidence="1 2" key="1">
    <citation type="submission" date="2015-11" db="EMBL/GenBank/DDBJ databases">
        <title>Solirubrum puertoriconensis gen. nov. an environmental bacteria isolated in Puerto Rico.</title>
        <authorList>
            <person name="Cuebas-Irizarry M.F."/>
            <person name="Montalvo-Rodriguez R."/>
        </authorList>
    </citation>
    <scope>NUCLEOTIDE SEQUENCE [LARGE SCALE GENOMIC DNA]</scope>
    <source>
        <strain evidence="1 2">MC1A</strain>
    </source>
</reference>
<accession>A0A9X0L4D1</accession>
<dbReference type="SFLD" id="SFLDS00003">
    <property type="entry name" value="Haloacid_Dehalogenase"/>
    <property type="match status" value="1"/>
</dbReference>
<dbReference type="Gene3D" id="3.30.1240.10">
    <property type="match status" value="1"/>
</dbReference>
<dbReference type="InterPro" id="IPR006379">
    <property type="entry name" value="HAD-SF_hydro_IIB"/>
</dbReference>
<dbReference type="Gene3D" id="3.40.50.1000">
    <property type="entry name" value="HAD superfamily/HAD-like"/>
    <property type="match status" value="1"/>
</dbReference>
<organism evidence="1 2">
    <name type="scientific">Solirubrum puertoriconensis</name>
    <dbReference type="NCBI Taxonomy" id="1751427"/>
    <lineage>
        <taxon>Bacteria</taxon>
        <taxon>Pseudomonadati</taxon>
        <taxon>Bacteroidota</taxon>
        <taxon>Cytophagia</taxon>
        <taxon>Cytophagales</taxon>
    </lineage>
</organism>
<proteinExistence type="predicted"/>
<dbReference type="OrthoDB" id="9814970at2"/>
<gene>
    <name evidence="1" type="ORF">ASU33_13025</name>
</gene>
<keyword evidence="2" id="KW-1185">Reference proteome</keyword>
<sequence>MPFADIKLIATDVDGTLLNSRHELSPNFFPLFEQLHANKVVFAVASGRQYHNLRQRFATIADRVVFIAENGSYVVQQDEQVLVQALPPIVAMELLRKARQLPGVQAVLCGKRTAYIDYAAPCFLALISKYYEAIELVPDLLQVTNDEFLKVALWNEQGAETNILPHFEHLQGELQVTVSGLHWLDIAHGLASKGRALAVLQQQYSIAPAQTMVFGDYLNDLDMMHQARFSYAMANAHPEVKQAARYEAASNDDFGVAAVLEQVVASMNGE</sequence>
<dbReference type="Pfam" id="PF08282">
    <property type="entry name" value="Hydrolase_3"/>
    <property type="match status" value="1"/>
</dbReference>
<dbReference type="GO" id="GO:0000287">
    <property type="term" value="F:magnesium ion binding"/>
    <property type="evidence" value="ECO:0007669"/>
    <property type="project" value="TreeGrafter"/>
</dbReference>
<dbReference type="InterPro" id="IPR023214">
    <property type="entry name" value="HAD_sf"/>
</dbReference>
<dbReference type="GO" id="GO:0016791">
    <property type="term" value="F:phosphatase activity"/>
    <property type="evidence" value="ECO:0007669"/>
    <property type="project" value="UniProtKB-ARBA"/>
</dbReference>
<dbReference type="AlphaFoldDB" id="A0A9X0L4D1"/>
<dbReference type="InterPro" id="IPR036412">
    <property type="entry name" value="HAD-like_sf"/>
</dbReference>
<dbReference type="SFLD" id="SFLDG01140">
    <property type="entry name" value="C2.B:_Phosphomannomutase_and_P"/>
    <property type="match status" value="1"/>
</dbReference>
<dbReference type="NCBIfam" id="TIGR00099">
    <property type="entry name" value="Cof-subfamily"/>
    <property type="match status" value="1"/>
</dbReference>
<dbReference type="PANTHER" id="PTHR10000:SF53">
    <property type="entry name" value="5-AMINO-6-(5-PHOSPHO-D-RIBITYLAMINO)URACIL PHOSPHATASE YBJI-RELATED"/>
    <property type="match status" value="1"/>
</dbReference>
<evidence type="ECO:0000313" key="1">
    <source>
        <dbReference type="EMBL" id="KUG07282.1"/>
    </source>
</evidence>
<dbReference type="CDD" id="cd07518">
    <property type="entry name" value="HAD_YbiV-Like"/>
    <property type="match status" value="1"/>
</dbReference>
<comment type="caution">
    <text evidence="1">The sequence shown here is derived from an EMBL/GenBank/DDBJ whole genome shotgun (WGS) entry which is preliminary data.</text>
</comment>
<evidence type="ECO:0008006" key="3">
    <source>
        <dbReference type="Google" id="ProtNLM"/>
    </source>
</evidence>
<dbReference type="EMBL" id="LNAL01000007">
    <property type="protein sequence ID" value="KUG07282.1"/>
    <property type="molecule type" value="Genomic_DNA"/>
</dbReference>
<dbReference type="SUPFAM" id="SSF56784">
    <property type="entry name" value="HAD-like"/>
    <property type="match status" value="1"/>
</dbReference>
<evidence type="ECO:0000313" key="2">
    <source>
        <dbReference type="Proteomes" id="UP000054223"/>
    </source>
</evidence>
<dbReference type="GO" id="GO:0005829">
    <property type="term" value="C:cytosol"/>
    <property type="evidence" value="ECO:0007669"/>
    <property type="project" value="TreeGrafter"/>
</dbReference>
<dbReference type="NCBIfam" id="TIGR01484">
    <property type="entry name" value="HAD-SF-IIB"/>
    <property type="match status" value="1"/>
</dbReference>
<dbReference type="InterPro" id="IPR000150">
    <property type="entry name" value="Cof"/>
</dbReference>
<dbReference type="RefSeq" id="WP_059070908.1">
    <property type="nucleotide sequence ID" value="NZ_LNAL01000007.1"/>
</dbReference>
<name>A0A9X0L4D1_SOLP1</name>
<protein>
    <recommendedName>
        <fullName evidence="3">Haloacid dehalogenase</fullName>
    </recommendedName>
</protein>
<dbReference type="PROSITE" id="PS01228">
    <property type="entry name" value="COF_1"/>
    <property type="match status" value="1"/>
</dbReference>